<feature type="DNA-binding region" description="NDT80" evidence="6">
    <location>
        <begin position="172"/>
        <end position="425"/>
    </location>
</feature>
<dbReference type="SUPFAM" id="SSF49417">
    <property type="entry name" value="p53-like transcription factors"/>
    <property type="match status" value="1"/>
</dbReference>
<dbReference type="Pfam" id="PF13887">
    <property type="entry name" value="MYRF_ICA"/>
    <property type="match status" value="1"/>
</dbReference>
<keyword evidence="4 6" id="KW-0238">DNA-binding</keyword>
<keyword evidence="3 8" id="KW-1133">Transmembrane helix</keyword>
<dbReference type="InterPro" id="IPR024061">
    <property type="entry name" value="NDT80_DNA-bd_dom"/>
</dbReference>
<evidence type="ECO:0000256" key="7">
    <source>
        <dbReference type="SAM" id="MobiDB-lite"/>
    </source>
</evidence>
<evidence type="ECO:0000256" key="8">
    <source>
        <dbReference type="SAM" id="Phobius"/>
    </source>
</evidence>
<protein>
    <recommendedName>
        <fullName evidence="13">Myelin regulatory factor</fullName>
    </recommendedName>
</protein>
<dbReference type="PANTHER" id="PTHR13029">
    <property type="match status" value="1"/>
</dbReference>
<evidence type="ECO:0008006" key="13">
    <source>
        <dbReference type="Google" id="ProtNLM"/>
    </source>
</evidence>
<evidence type="ECO:0000313" key="11">
    <source>
        <dbReference type="EMBL" id="CAB3233829.1"/>
    </source>
</evidence>
<evidence type="ECO:0000256" key="2">
    <source>
        <dbReference type="ARBA" id="ARBA00022692"/>
    </source>
</evidence>
<evidence type="ECO:0000259" key="9">
    <source>
        <dbReference type="PROSITE" id="PS51517"/>
    </source>
</evidence>
<dbReference type="GO" id="GO:0016540">
    <property type="term" value="P:protein autoprocessing"/>
    <property type="evidence" value="ECO:0007669"/>
    <property type="project" value="InterPro"/>
</dbReference>
<reference evidence="11 12" key="1">
    <citation type="submission" date="2020-04" db="EMBL/GenBank/DDBJ databases">
        <authorList>
            <person name="Wallbank WR R."/>
            <person name="Pardo Diaz C."/>
            <person name="Kozak K."/>
            <person name="Martin S."/>
            <person name="Jiggins C."/>
            <person name="Moest M."/>
            <person name="Warren A I."/>
            <person name="Byers J.R.P. K."/>
            <person name="Montejo-Kovacevich G."/>
            <person name="Yen C E."/>
        </authorList>
    </citation>
    <scope>NUCLEOTIDE SEQUENCE [LARGE SCALE GENOMIC DNA]</scope>
</reference>
<feature type="compositionally biased region" description="Polar residues" evidence="7">
    <location>
        <begin position="49"/>
        <end position="61"/>
    </location>
</feature>
<comment type="subcellular location">
    <subcellularLocation>
        <location evidence="1">Membrane</location>
        <topology evidence="1">Single-pass membrane protein</topology>
    </subcellularLocation>
</comment>
<feature type="region of interest" description="Disordered" evidence="7">
    <location>
        <begin position="1001"/>
        <end position="1048"/>
    </location>
</feature>
<dbReference type="PROSITE" id="PS51517">
    <property type="entry name" value="NDT80"/>
    <property type="match status" value="1"/>
</dbReference>
<accession>A0A8S0ZJV7</accession>
<feature type="compositionally biased region" description="Polar residues" evidence="7">
    <location>
        <begin position="1009"/>
        <end position="1024"/>
    </location>
</feature>
<dbReference type="GO" id="GO:0003700">
    <property type="term" value="F:DNA-binding transcription factor activity"/>
    <property type="evidence" value="ECO:0007669"/>
    <property type="project" value="UniProtKB-UniRule"/>
</dbReference>
<keyword evidence="5 8" id="KW-0472">Membrane</keyword>
<feature type="region of interest" description="Disordered" evidence="7">
    <location>
        <begin position="183"/>
        <end position="229"/>
    </location>
</feature>
<feature type="domain" description="NDT80" evidence="9">
    <location>
        <begin position="172"/>
        <end position="425"/>
    </location>
</feature>
<feature type="region of interest" description="Disordered" evidence="7">
    <location>
        <begin position="33"/>
        <end position="61"/>
    </location>
</feature>
<evidence type="ECO:0000259" key="10">
    <source>
        <dbReference type="PROSITE" id="PS51688"/>
    </source>
</evidence>
<evidence type="ECO:0000256" key="6">
    <source>
        <dbReference type="PROSITE-ProRule" id="PRU00850"/>
    </source>
</evidence>
<dbReference type="InterPro" id="IPR008967">
    <property type="entry name" value="p53-like_TF_DNA-bd_sf"/>
</dbReference>
<feature type="compositionally biased region" description="Basic and acidic residues" evidence="7">
    <location>
        <begin position="1037"/>
        <end position="1048"/>
    </location>
</feature>
<name>A0A8S0ZJV7_ARCPL</name>
<dbReference type="GO" id="GO:0045893">
    <property type="term" value="P:positive regulation of DNA-templated transcription"/>
    <property type="evidence" value="ECO:0007669"/>
    <property type="project" value="TreeGrafter"/>
</dbReference>
<feature type="domain" description="Peptidase S74" evidence="10">
    <location>
        <begin position="472"/>
        <end position="588"/>
    </location>
</feature>
<evidence type="ECO:0000256" key="4">
    <source>
        <dbReference type="ARBA" id="ARBA00023125"/>
    </source>
</evidence>
<dbReference type="AlphaFoldDB" id="A0A8S0ZJV7"/>
<evidence type="ECO:0000313" key="12">
    <source>
        <dbReference type="Proteomes" id="UP000494256"/>
    </source>
</evidence>
<dbReference type="InterPro" id="IPR051577">
    <property type="entry name" value="MRF-like"/>
</dbReference>
<comment type="caution">
    <text evidence="11">The sequence shown here is derived from an EMBL/GenBank/DDBJ whole genome shotgun (WGS) entry which is preliminary data.</text>
</comment>
<dbReference type="PROSITE" id="PS51688">
    <property type="entry name" value="ICA"/>
    <property type="match status" value="1"/>
</dbReference>
<proteinExistence type="predicted"/>
<evidence type="ECO:0000256" key="1">
    <source>
        <dbReference type="ARBA" id="ARBA00004167"/>
    </source>
</evidence>
<dbReference type="InterPro" id="IPR026932">
    <property type="entry name" value="MYRF_ICA"/>
</dbReference>
<dbReference type="PANTHER" id="PTHR13029:SF18">
    <property type="entry name" value="MYELIN REGULATORY FACTOR HOMOLOG 1"/>
    <property type="match status" value="1"/>
</dbReference>
<sequence>MKHKCQRRIRRPGFIEDLDIEAYMEGCYPSQAIDPRRTAGHQLPESPPDSGSENPYSPSETQAHAIAVPQTVLGANYMLVQDHIPTHEILQQNGEYIYEELKTDNIDPEVLRSNLNDVVVLPQDPSIVELGIRTVRHDLGLGDVYQNRYNQMRVDMPEIEQGLMTPQLVALGHESLTPVYTSLQEPNTKKRKHEQDASQVKCEPAALSPESSHVPRAAPPSVDGSEAGDDAPMQCIRFSTFQQNLWHSLYDCNLKPLQPPSYVVGADKGFNYSQIDEAFVCQKKNHFQVTCQIHMQGDPQYLKTSEGFKKINNFCLHFYGVKAEDPSQEVRIEQSQSDRTKKPFHPVPVELRREGAKVTVGRLHFAETTNNNMRKKGRPNPDQRHFQLVVALKAHLPHQHLIVAASASDRIIVRASNPGQFESDCTESWWQRGVSENSVHFNGRVGINTDRPDECCVVNGNLKVMGHILHPSDVRAKHNIAELDTAQQLRNVQSIRVVKFNYDPSFAEHSGLLGYDPARPAPPLDTGIIAQEVRRVLPEAVKEAGDVTLPNGDTISKFLVVNKDRIYMEGIGAVKELSKVTGNLESRIDQLERINKKLYKISILQRRDSSRSSVSNDSRYSAISNSSKSLYSDGNISIDQIRDIARNIRKHERCHKLSHYSPKHTRKQCKNCHSNYSKYGKFYNQNKTCDVRYHSKKLEKAECVENPAYTESHMPSYEEESHSTLTKKKDTCLWLKSDDDFSYGSPRLGFCCRKDYRDSNSELISNKFLQIVITILIFILAVCLIVMSALYFQEHKELISIREANRLQNVNYYGFHKPYDRTREAKDFNHIQNPKLSQHASSRKSVKEKGNHKTTQEYITTAPTEVPHTISTTTHSHKNYASRLINTVPTLVQTERPISRKSDVVGGGCSSYAVNTNNELDPECQSPCIDPPQTYDNPDDHSKPDKELNDTYTGPLETPNSPNILQHNQHNKLPNIPVIPEKNHTESVKTDAETYRNENDSFKIDDNMPENNFLDNKSNVTENGSRMKREVKRKKRDEKSSEEQQHEIEECESVRVGIQSVSKPILNSSLFSDVVCDYKVFNFSYEVPLSLCLTHKQLHLTFSSSKLQEFRLCHQCNFDAGNSCQSSRDPSKAALIDNVWTIKINLECNVDKMYRVRASFKPFRKDICTLMEPKTPFIEYNIRIHRDCRN</sequence>
<dbReference type="Proteomes" id="UP000494256">
    <property type="component" value="Unassembled WGS sequence"/>
</dbReference>
<evidence type="ECO:0000256" key="3">
    <source>
        <dbReference type="ARBA" id="ARBA00022989"/>
    </source>
</evidence>
<dbReference type="GO" id="GO:0006357">
    <property type="term" value="P:regulation of transcription by RNA polymerase II"/>
    <property type="evidence" value="ECO:0007669"/>
    <property type="project" value="UniProtKB-ARBA"/>
</dbReference>
<feature type="region of interest" description="Disordered" evidence="7">
    <location>
        <begin position="834"/>
        <end position="856"/>
    </location>
</feature>
<evidence type="ECO:0000256" key="5">
    <source>
        <dbReference type="ARBA" id="ARBA00023136"/>
    </source>
</evidence>
<dbReference type="GO" id="GO:0043565">
    <property type="term" value="F:sequence-specific DNA binding"/>
    <property type="evidence" value="ECO:0007669"/>
    <property type="project" value="TreeGrafter"/>
</dbReference>
<dbReference type="EMBL" id="CADEBD010000293">
    <property type="protein sequence ID" value="CAB3233829.1"/>
    <property type="molecule type" value="Genomic_DNA"/>
</dbReference>
<dbReference type="Pfam" id="PF13884">
    <property type="entry name" value="Peptidase_S74"/>
    <property type="match status" value="1"/>
</dbReference>
<feature type="transmembrane region" description="Helical" evidence="8">
    <location>
        <begin position="768"/>
        <end position="792"/>
    </location>
</feature>
<dbReference type="InterPro" id="IPR030392">
    <property type="entry name" value="S74_ICA"/>
</dbReference>
<gene>
    <name evidence="11" type="ORF">APLA_LOCUS6254</name>
</gene>
<dbReference type="GO" id="GO:0005634">
    <property type="term" value="C:nucleus"/>
    <property type="evidence" value="ECO:0007669"/>
    <property type="project" value="TreeGrafter"/>
</dbReference>
<feature type="region of interest" description="Disordered" evidence="7">
    <location>
        <begin position="917"/>
        <end position="959"/>
    </location>
</feature>
<dbReference type="Pfam" id="PF05224">
    <property type="entry name" value="NDT80_PhoG"/>
    <property type="match status" value="1"/>
</dbReference>
<organism evidence="11 12">
    <name type="scientific">Arctia plantaginis</name>
    <name type="common">Wood tiger moth</name>
    <name type="synonym">Phalaena plantaginis</name>
    <dbReference type="NCBI Taxonomy" id="874455"/>
    <lineage>
        <taxon>Eukaryota</taxon>
        <taxon>Metazoa</taxon>
        <taxon>Ecdysozoa</taxon>
        <taxon>Arthropoda</taxon>
        <taxon>Hexapoda</taxon>
        <taxon>Insecta</taxon>
        <taxon>Pterygota</taxon>
        <taxon>Neoptera</taxon>
        <taxon>Endopterygota</taxon>
        <taxon>Lepidoptera</taxon>
        <taxon>Glossata</taxon>
        <taxon>Ditrysia</taxon>
        <taxon>Noctuoidea</taxon>
        <taxon>Erebidae</taxon>
        <taxon>Arctiinae</taxon>
        <taxon>Arctia</taxon>
    </lineage>
</organism>
<feature type="compositionally biased region" description="Basic and acidic residues" evidence="7">
    <location>
        <begin position="845"/>
        <end position="855"/>
    </location>
</feature>
<feature type="compositionally biased region" description="Basic and acidic residues" evidence="7">
    <location>
        <begin position="938"/>
        <end position="949"/>
    </location>
</feature>
<keyword evidence="2 8" id="KW-0812">Transmembrane</keyword>
<dbReference type="GO" id="GO:0005789">
    <property type="term" value="C:endoplasmic reticulum membrane"/>
    <property type="evidence" value="ECO:0007669"/>
    <property type="project" value="TreeGrafter"/>
</dbReference>